<dbReference type="Gene3D" id="2.30.33.40">
    <property type="entry name" value="GroES chaperonin"/>
    <property type="match status" value="1"/>
</dbReference>
<dbReference type="EMBL" id="LR796565">
    <property type="protein sequence ID" value="CAB4151312.1"/>
    <property type="molecule type" value="Genomic_DNA"/>
</dbReference>
<dbReference type="EMBL" id="LR796324">
    <property type="protein sequence ID" value="CAB4136800.1"/>
    <property type="molecule type" value="Genomic_DNA"/>
</dbReference>
<dbReference type="InterPro" id="IPR037124">
    <property type="entry name" value="Chaperonin_GroES_sf"/>
</dbReference>
<sequence length="123" mass="13604">MVKMIPQLGFDWCAIKENAPEENLILTPHKRHDLPVIGVVVFAGAGAYYSGVFEPNPWKPGDIVRCMPNPGAEEAWPGLGMLRMVRAKDIYCSFRDATDDERANLEQLEQAAATSVSYGSHRA</sequence>
<dbReference type="GO" id="GO:0006457">
    <property type="term" value="P:protein folding"/>
    <property type="evidence" value="ECO:0007669"/>
    <property type="project" value="InterPro"/>
</dbReference>
<evidence type="ECO:0000313" key="3">
    <source>
        <dbReference type="EMBL" id="CAB4166316.1"/>
    </source>
</evidence>
<name>A0A6J5P8H0_9CAUD</name>
<dbReference type="EMBL" id="LR796793">
    <property type="protein sequence ID" value="CAB4166316.1"/>
    <property type="molecule type" value="Genomic_DNA"/>
</dbReference>
<proteinExistence type="predicted"/>
<gene>
    <name evidence="1" type="ORF">UFOVP305_34</name>
    <name evidence="2" type="ORF">UFOVP593_11</name>
    <name evidence="3" type="ORF">UFOVP842_21</name>
</gene>
<reference evidence="3" key="1">
    <citation type="submission" date="2020-04" db="EMBL/GenBank/DDBJ databases">
        <authorList>
            <person name="Chiriac C."/>
            <person name="Salcher M."/>
            <person name="Ghai R."/>
            <person name="Kavagutti S V."/>
        </authorList>
    </citation>
    <scope>NUCLEOTIDE SEQUENCE</scope>
</reference>
<protein>
    <submittedName>
        <fullName evidence="3">Uncharacterized protein</fullName>
    </submittedName>
</protein>
<evidence type="ECO:0000313" key="1">
    <source>
        <dbReference type="EMBL" id="CAB4136800.1"/>
    </source>
</evidence>
<organism evidence="3">
    <name type="scientific">uncultured Caudovirales phage</name>
    <dbReference type="NCBI Taxonomy" id="2100421"/>
    <lineage>
        <taxon>Viruses</taxon>
        <taxon>Duplodnaviria</taxon>
        <taxon>Heunggongvirae</taxon>
        <taxon>Uroviricota</taxon>
        <taxon>Caudoviricetes</taxon>
        <taxon>Peduoviridae</taxon>
        <taxon>Maltschvirus</taxon>
        <taxon>Maltschvirus maltsch</taxon>
    </lineage>
</organism>
<accession>A0A6J5P8H0</accession>
<evidence type="ECO:0000313" key="2">
    <source>
        <dbReference type="EMBL" id="CAB4151312.1"/>
    </source>
</evidence>